<keyword evidence="1" id="KW-0472">Membrane</keyword>
<evidence type="ECO:0000313" key="2">
    <source>
        <dbReference type="EMBL" id="MBU3843380.1"/>
    </source>
</evidence>
<organism evidence="2 3">
    <name type="scientific">Candidatus Anaerobiospirillum pullicola</name>
    <dbReference type="NCBI Taxonomy" id="2838451"/>
    <lineage>
        <taxon>Bacteria</taxon>
        <taxon>Pseudomonadati</taxon>
        <taxon>Pseudomonadota</taxon>
        <taxon>Gammaproteobacteria</taxon>
        <taxon>Aeromonadales</taxon>
        <taxon>Succinivibrionaceae</taxon>
        <taxon>Anaerobiospirillum</taxon>
    </lineage>
</organism>
<dbReference type="AlphaFoldDB" id="A0A948TEH9"/>
<evidence type="ECO:0000256" key="1">
    <source>
        <dbReference type="SAM" id="Phobius"/>
    </source>
</evidence>
<feature type="transmembrane region" description="Helical" evidence="1">
    <location>
        <begin position="6"/>
        <end position="28"/>
    </location>
</feature>
<dbReference type="Proteomes" id="UP000733611">
    <property type="component" value="Unassembled WGS sequence"/>
</dbReference>
<proteinExistence type="predicted"/>
<comment type="caution">
    <text evidence="2">The sequence shown here is derived from an EMBL/GenBank/DDBJ whole genome shotgun (WGS) entry which is preliminary data.</text>
</comment>
<reference evidence="2" key="2">
    <citation type="submission" date="2021-04" db="EMBL/GenBank/DDBJ databases">
        <authorList>
            <person name="Gilroy R."/>
        </authorList>
    </citation>
    <scope>NUCLEOTIDE SEQUENCE</scope>
    <source>
        <strain evidence="2">378</strain>
    </source>
</reference>
<reference evidence="2" key="1">
    <citation type="journal article" date="2021" name="PeerJ">
        <title>Extensive microbial diversity within the chicken gut microbiome revealed by metagenomics and culture.</title>
        <authorList>
            <person name="Gilroy R."/>
            <person name="Ravi A."/>
            <person name="Getino M."/>
            <person name="Pursley I."/>
            <person name="Horton D.L."/>
            <person name="Alikhan N.F."/>
            <person name="Baker D."/>
            <person name="Gharbi K."/>
            <person name="Hall N."/>
            <person name="Watson M."/>
            <person name="Adriaenssens E.M."/>
            <person name="Foster-Nyarko E."/>
            <person name="Jarju S."/>
            <person name="Secka A."/>
            <person name="Antonio M."/>
            <person name="Oren A."/>
            <person name="Chaudhuri R.R."/>
            <person name="La Ragione R."/>
            <person name="Hildebrand F."/>
            <person name="Pallen M.J."/>
        </authorList>
    </citation>
    <scope>NUCLEOTIDE SEQUENCE</scope>
    <source>
        <strain evidence="2">378</strain>
    </source>
</reference>
<protein>
    <submittedName>
        <fullName evidence="2">Uncharacterized protein</fullName>
    </submittedName>
</protein>
<dbReference type="EMBL" id="JAHLFE010000013">
    <property type="protein sequence ID" value="MBU3843380.1"/>
    <property type="molecule type" value="Genomic_DNA"/>
</dbReference>
<keyword evidence="1" id="KW-0812">Transmembrane</keyword>
<gene>
    <name evidence="2" type="ORF">H9847_00690</name>
</gene>
<sequence length="79" mass="9763">MDDSLVFKLIFILFIAFSIICGAVYIIFNAWRDHKQEHLARMQQTTQGRALSWQQPQMQQWQRPVHGTWRQEFWQQRWR</sequence>
<keyword evidence="1" id="KW-1133">Transmembrane helix</keyword>
<accession>A0A948TEH9</accession>
<evidence type="ECO:0000313" key="3">
    <source>
        <dbReference type="Proteomes" id="UP000733611"/>
    </source>
</evidence>
<name>A0A948TEH9_9GAMM</name>